<dbReference type="Gene3D" id="3.40.50.140">
    <property type="match status" value="1"/>
</dbReference>
<dbReference type="Gene3D" id="1.10.460.10">
    <property type="entry name" value="Topoisomerase I, domain 2"/>
    <property type="match status" value="1"/>
</dbReference>
<feature type="domain" description="Toprim" evidence="2">
    <location>
        <begin position="3"/>
        <end position="113"/>
    </location>
</feature>
<dbReference type="GO" id="GO:0003917">
    <property type="term" value="F:DNA topoisomerase type I (single strand cut, ATP-independent) activity"/>
    <property type="evidence" value="ECO:0007669"/>
    <property type="project" value="InterPro"/>
</dbReference>
<organism evidence="4">
    <name type="scientific">marine metagenome</name>
    <dbReference type="NCBI Taxonomy" id="408172"/>
    <lineage>
        <taxon>unclassified sequences</taxon>
        <taxon>metagenomes</taxon>
        <taxon>ecological metagenomes</taxon>
    </lineage>
</organism>
<dbReference type="SUPFAM" id="SSF56712">
    <property type="entry name" value="Prokaryotic type I DNA topoisomerase"/>
    <property type="match status" value="1"/>
</dbReference>
<dbReference type="PANTHER" id="PTHR42785:SF1">
    <property type="entry name" value="DNA TOPOISOMERASE"/>
    <property type="match status" value="1"/>
</dbReference>
<dbReference type="CDD" id="cd03363">
    <property type="entry name" value="TOPRIM_TopoIA_TopoI"/>
    <property type="match status" value="1"/>
</dbReference>
<proteinExistence type="predicted"/>
<keyword evidence="1" id="KW-0413">Isomerase</keyword>
<dbReference type="GO" id="GO:0006265">
    <property type="term" value="P:DNA topological change"/>
    <property type="evidence" value="ECO:0007669"/>
    <property type="project" value="InterPro"/>
</dbReference>
<dbReference type="InterPro" id="IPR013497">
    <property type="entry name" value="Topo_IA_cen"/>
</dbReference>
<dbReference type="PRINTS" id="PR00417">
    <property type="entry name" value="PRTPISMRASEI"/>
</dbReference>
<feature type="domain" description="Topo IA-type catalytic" evidence="3">
    <location>
        <begin position="128"/>
        <end position="238"/>
    </location>
</feature>
<dbReference type="InterPro" id="IPR013825">
    <property type="entry name" value="Topo_IA_cen_sub2"/>
</dbReference>
<dbReference type="Pfam" id="PF01131">
    <property type="entry name" value="Topoisom_bac"/>
    <property type="match status" value="1"/>
</dbReference>
<feature type="non-terminal residue" evidence="4">
    <location>
        <position position="238"/>
    </location>
</feature>
<evidence type="ECO:0000313" key="4">
    <source>
        <dbReference type="EMBL" id="SVC09999.1"/>
    </source>
</evidence>
<protein>
    <submittedName>
        <fullName evidence="4">Uncharacterized protein</fullName>
    </submittedName>
</protein>
<sequence length="238" mass="26967">MTKNLVIVESPAKARTINRYLGDGYEVVASVGHVRDLPSKTMSVDIENGFLPEYEIMPGKKTLIQNLKKLAKKSDIVYLATDPDREGEAISWHIMEAISTKTSAKRVIFHEITEQGVKEAFKNPTDINQDLVNAQQARRILDRVVGYQLSPLLWKKIANGFMLRISAGRVQSIALKLIVDRQDEIDNFKPKEYWNLSVALSMEDSNDSTRFYARMAGSKRYGGEEAKKIQSDLRLSNF</sequence>
<evidence type="ECO:0000256" key="1">
    <source>
        <dbReference type="ARBA" id="ARBA00023235"/>
    </source>
</evidence>
<gene>
    <name evidence="4" type="ORF">METZ01_LOCUS262853</name>
</gene>
<dbReference type="InterPro" id="IPR013824">
    <property type="entry name" value="Topo_IA_cen_sub1"/>
</dbReference>
<reference evidence="4" key="1">
    <citation type="submission" date="2018-05" db="EMBL/GenBank/DDBJ databases">
        <authorList>
            <person name="Lanie J.A."/>
            <person name="Ng W.-L."/>
            <person name="Kazmierczak K.M."/>
            <person name="Andrzejewski T.M."/>
            <person name="Davidsen T.M."/>
            <person name="Wayne K.J."/>
            <person name="Tettelin H."/>
            <person name="Glass J.I."/>
            <person name="Rusch D."/>
            <person name="Podicherti R."/>
            <person name="Tsui H.-C.T."/>
            <person name="Winkler M.E."/>
        </authorList>
    </citation>
    <scope>NUCLEOTIDE SEQUENCE</scope>
</reference>
<dbReference type="InterPro" id="IPR034149">
    <property type="entry name" value="TOPRIM_TopoI"/>
</dbReference>
<dbReference type="InterPro" id="IPR003601">
    <property type="entry name" value="Topo_IA_2"/>
</dbReference>
<dbReference type="Pfam" id="PF01751">
    <property type="entry name" value="Toprim"/>
    <property type="match status" value="1"/>
</dbReference>
<evidence type="ECO:0000259" key="3">
    <source>
        <dbReference type="PROSITE" id="PS52039"/>
    </source>
</evidence>
<dbReference type="PANTHER" id="PTHR42785">
    <property type="entry name" value="DNA TOPOISOMERASE, TYPE IA, CORE"/>
    <property type="match status" value="1"/>
</dbReference>
<dbReference type="PROSITE" id="PS52039">
    <property type="entry name" value="TOPO_IA_2"/>
    <property type="match status" value="1"/>
</dbReference>
<dbReference type="Gene3D" id="2.70.20.10">
    <property type="entry name" value="Topoisomerase I, domain 3"/>
    <property type="match status" value="1"/>
</dbReference>
<dbReference type="EMBL" id="UINC01073533">
    <property type="protein sequence ID" value="SVC09999.1"/>
    <property type="molecule type" value="Genomic_DNA"/>
</dbReference>
<accession>A0A382JEB2</accession>
<name>A0A382JEB2_9ZZZZ</name>
<dbReference type="InterPro" id="IPR000380">
    <property type="entry name" value="Topo_IA"/>
</dbReference>
<dbReference type="PROSITE" id="PS50880">
    <property type="entry name" value="TOPRIM"/>
    <property type="match status" value="1"/>
</dbReference>
<dbReference type="GO" id="GO:0003677">
    <property type="term" value="F:DNA binding"/>
    <property type="evidence" value="ECO:0007669"/>
    <property type="project" value="InterPro"/>
</dbReference>
<evidence type="ECO:0000259" key="2">
    <source>
        <dbReference type="PROSITE" id="PS50880"/>
    </source>
</evidence>
<dbReference type="InterPro" id="IPR006171">
    <property type="entry name" value="TOPRIM_dom"/>
</dbReference>
<dbReference type="SMART" id="SM00436">
    <property type="entry name" value="TOP1Bc"/>
    <property type="match status" value="1"/>
</dbReference>
<dbReference type="AlphaFoldDB" id="A0A382JEB2"/>
<dbReference type="SMART" id="SM00493">
    <property type="entry name" value="TOPRIM"/>
    <property type="match status" value="1"/>
</dbReference>
<dbReference type="InterPro" id="IPR023405">
    <property type="entry name" value="Topo_IA_core_domain"/>
</dbReference>